<evidence type="ECO:0008006" key="5">
    <source>
        <dbReference type="Google" id="ProtNLM"/>
    </source>
</evidence>
<dbReference type="PANTHER" id="PTHR30408">
    <property type="entry name" value="TYPE-1 RESTRICTION ENZYME ECOKI SPECIFICITY PROTEIN"/>
    <property type="match status" value="1"/>
</dbReference>
<dbReference type="InterPro" id="IPR044946">
    <property type="entry name" value="Restrct_endonuc_typeI_TRD_sf"/>
</dbReference>
<dbReference type="Gene3D" id="3.90.220.20">
    <property type="entry name" value="DNA methylase specificity domains"/>
    <property type="match status" value="2"/>
</dbReference>
<dbReference type="Gene3D" id="1.10.287.1120">
    <property type="entry name" value="Bipartite methylase S protein"/>
    <property type="match status" value="1"/>
</dbReference>
<keyword evidence="4" id="KW-1185">Reference proteome</keyword>
<evidence type="ECO:0000256" key="1">
    <source>
        <dbReference type="ARBA" id="ARBA00022747"/>
    </source>
</evidence>
<keyword evidence="1" id="KW-0680">Restriction system</keyword>
<evidence type="ECO:0000313" key="4">
    <source>
        <dbReference type="Proteomes" id="UP001565927"/>
    </source>
</evidence>
<sequence length="278" mass="29891">MAGLQRVPADYVASFPVAEFSLHEQRKIADFLDVQVGATGSLIATRERQIRLIQERWDAVLDSAMSPLGAPKMPVRHLLREVAVGIVIQPAALYVTTGGVRALRGVDVRPWSIGDESEMVQISRAGHAANPRSTLRDNDVVIVRTGLAGAAARVPSSLVGSNSIDVVIARPAARLHPDYLVYFLNSRSGRDGVTGQASGSIQKHFGVEHLKRLTIAIRTRVEQESLIADLEIARVGHGAAVAALTSSIRLLEERKQALITAAVTGQFDVATARKVSMT</sequence>
<evidence type="ECO:0000256" key="2">
    <source>
        <dbReference type="ARBA" id="ARBA00023125"/>
    </source>
</evidence>
<dbReference type="InterPro" id="IPR052021">
    <property type="entry name" value="Type-I_RS_S_subunit"/>
</dbReference>
<gene>
    <name evidence="3" type="ORF">AB2L27_20005</name>
</gene>
<name>A0ABV4H8L2_9ACTN</name>
<dbReference type="Proteomes" id="UP001565927">
    <property type="component" value="Unassembled WGS sequence"/>
</dbReference>
<organism evidence="3 4">
    <name type="scientific">Kineococcus halophytocola</name>
    <dbReference type="NCBI Taxonomy" id="3234027"/>
    <lineage>
        <taxon>Bacteria</taxon>
        <taxon>Bacillati</taxon>
        <taxon>Actinomycetota</taxon>
        <taxon>Actinomycetes</taxon>
        <taxon>Kineosporiales</taxon>
        <taxon>Kineosporiaceae</taxon>
        <taxon>Kineococcus</taxon>
    </lineage>
</organism>
<evidence type="ECO:0000313" key="3">
    <source>
        <dbReference type="EMBL" id="MEZ0167043.1"/>
    </source>
</evidence>
<dbReference type="RefSeq" id="WP_370443250.1">
    <property type="nucleotide sequence ID" value="NZ_JBGFTU010000045.1"/>
</dbReference>
<dbReference type="SUPFAM" id="SSF116734">
    <property type="entry name" value="DNA methylase specificity domain"/>
    <property type="match status" value="2"/>
</dbReference>
<reference evidence="3 4" key="1">
    <citation type="submission" date="2024-07" db="EMBL/GenBank/DDBJ databases">
        <authorList>
            <person name="Thanompreechachai J."/>
            <person name="Duangmal K."/>
        </authorList>
    </citation>
    <scope>NUCLEOTIDE SEQUENCE [LARGE SCALE GENOMIC DNA]</scope>
    <source>
        <strain evidence="3 4">LSe6-4</strain>
    </source>
</reference>
<accession>A0ABV4H8L2</accession>
<dbReference type="PANTHER" id="PTHR30408:SF12">
    <property type="entry name" value="TYPE I RESTRICTION ENZYME MJAVIII SPECIFICITY SUBUNIT"/>
    <property type="match status" value="1"/>
</dbReference>
<proteinExistence type="predicted"/>
<keyword evidence="2" id="KW-0238">DNA-binding</keyword>
<comment type="caution">
    <text evidence="3">The sequence shown here is derived from an EMBL/GenBank/DDBJ whole genome shotgun (WGS) entry which is preliminary data.</text>
</comment>
<dbReference type="EMBL" id="JBGFTU010000045">
    <property type="protein sequence ID" value="MEZ0167043.1"/>
    <property type="molecule type" value="Genomic_DNA"/>
</dbReference>
<protein>
    <recommendedName>
        <fullName evidence="5">Type I restriction modification DNA specificity domain-containing protein</fullName>
    </recommendedName>
</protein>